<dbReference type="Pfam" id="PF00528">
    <property type="entry name" value="BPD_transp_1"/>
    <property type="match status" value="1"/>
</dbReference>
<dbReference type="SUPFAM" id="SSF161098">
    <property type="entry name" value="MetI-like"/>
    <property type="match status" value="1"/>
</dbReference>
<evidence type="ECO:0000256" key="5">
    <source>
        <dbReference type="ARBA" id="ARBA00022692"/>
    </source>
</evidence>
<name>A0A8J3X195_9ACTN</name>
<dbReference type="PANTHER" id="PTHR43386:SF2">
    <property type="entry name" value="OLIGOPEPTIDE TRANSPORT SYSTEM PERMEASE PROTEIN OPPC"/>
    <property type="match status" value="1"/>
</dbReference>
<keyword evidence="7" id="KW-0653">Protein transport</keyword>
<dbReference type="AlphaFoldDB" id="A0A8J3X195"/>
<keyword evidence="4" id="KW-0997">Cell inner membrane</keyword>
<feature type="transmembrane region" description="Helical" evidence="12">
    <location>
        <begin position="165"/>
        <end position="185"/>
    </location>
</feature>
<keyword evidence="15" id="KW-1185">Reference proteome</keyword>
<keyword evidence="9 12" id="KW-0472">Membrane</keyword>
<keyword evidence="8 12" id="KW-1133">Transmembrane helix</keyword>
<evidence type="ECO:0000256" key="3">
    <source>
        <dbReference type="ARBA" id="ARBA00022475"/>
    </source>
</evidence>
<dbReference type="Pfam" id="PF12911">
    <property type="entry name" value="OppC_N"/>
    <property type="match status" value="1"/>
</dbReference>
<proteinExistence type="inferred from homology"/>
<evidence type="ECO:0000313" key="14">
    <source>
        <dbReference type="EMBL" id="GII23089.1"/>
    </source>
</evidence>
<dbReference type="InterPro" id="IPR000515">
    <property type="entry name" value="MetI-like"/>
</dbReference>
<organism evidence="14 15">
    <name type="scientific">Planosporangium mesophilum</name>
    <dbReference type="NCBI Taxonomy" id="689768"/>
    <lineage>
        <taxon>Bacteria</taxon>
        <taxon>Bacillati</taxon>
        <taxon>Actinomycetota</taxon>
        <taxon>Actinomycetes</taxon>
        <taxon>Micromonosporales</taxon>
        <taxon>Micromonosporaceae</taxon>
        <taxon>Planosporangium</taxon>
    </lineage>
</organism>
<evidence type="ECO:0000256" key="7">
    <source>
        <dbReference type="ARBA" id="ARBA00022927"/>
    </source>
</evidence>
<evidence type="ECO:0000256" key="6">
    <source>
        <dbReference type="ARBA" id="ARBA00022856"/>
    </source>
</evidence>
<feature type="transmembrane region" description="Helical" evidence="12">
    <location>
        <begin position="272"/>
        <end position="291"/>
    </location>
</feature>
<feature type="transmembrane region" description="Helical" evidence="12">
    <location>
        <begin position="106"/>
        <end position="130"/>
    </location>
</feature>
<dbReference type="CDD" id="cd06261">
    <property type="entry name" value="TM_PBP2"/>
    <property type="match status" value="1"/>
</dbReference>
<feature type="transmembrane region" description="Helical" evidence="12">
    <location>
        <begin position="137"/>
        <end position="159"/>
    </location>
</feature>
<keyword evidence="5 12" id="KW-0812">Transmembrane</keyword>
<dbReference type="Gene3D" id="1.10.3720.10">
    <property type="entry name" value="MetI-like"/>
    <property type="match status" value="1"/>
</dbReference>
<dbReference type="Proteomes" id="UP000599074">
    <property type="component" value="Unassembled WGS sequence"/>
</dbReference>
<reference evidence="14" key="1">
    <citation type="submission" date="2021-01" db="EMBL/GenBank/DDBJ databases">
        <title>Whole genome shotgun sequence of Planosporangium mesophilum NBRC 109066.</title>
        <authorList>
            <person name="Komaki H."/>
            <person name="Tamura T."/>
        </authorList>
    </citation>
    <scope>NUCLEOTIDE SEQUENCE</scope>
    <source>
        <strain evidence="14">NBRC 109066</strain>
    </source>
</reference>
<evidence type="ECO:0000256" key="10">
    <source>
        <dbReference type="ARBA" id="ARBA00024202"/>
    </source>
</evidence>
<comment type="similarity">
    <text evidence="10">Belongs to the binding-protein-dependent transport system permease family. OppBC subfamily.</text>
</comment>
<evidence type="ECO:0000259" key="13">
    <source>
        <dbReference type="PROSITE" id="PS50928"/>
    </source>
</evidence>
<keyword evidence="3" id="KW-1003">Cell membrane</keyword>
<feature type="transmembrane region" description="Helical" evidence="12">
    <location>
        <begin position="223"/>
        <end position="249"/>
    </location>
</feature>
<keyword evidence="6" id="KW-0571">Peptide transport</keyword>
<dbReference type="GO" id="GO:0005886">
    <property type="term" value="C:plasma membrane"/>
    <property type="evidence" value="ECO:0007669"/>
    <property type="project" value="UniProtKB-SubCell"/>
</dbReference>
<feature type="domain" description="ABC transmembrane type-1" evidence="13">
    <location>
        <begin position="102"/>
        <end position="292"/>
    </location>
</feature>
<evidence type="ECO:0000256" key="1">
    <source>
        <dbReference type="ARBA" id="ARBA00004429"/>
    </source>
</evidence>
<dbReference type="GO" id="GO:0055085">
    <property type="term" value="P:transmembrane transport"/>
    <property type="evidence" value="ECO:0007669"/>
    <property type="project" value="InterPro"/>
</dbReference>
<dbReference type="PANTHER" id="PTHR43386">
    <property type="entry name" value="OLIGOPEPTIDE TRANSPORT SYSTEM PERMEASE PROTEIN APPC"/>
    <property type="match status" value="1"/>
</dbReference>
<dbReference type="InterPro" id="IPR035906">
    <property type="entry name" value="MetI-like_sf"/>
</dbReference>
<dbReference type="EMBL" id="BOON01000024">
    <property type="protein sequence ID" value="GII23089.1"/>
    <property type="molecule type" value="Genomic_DNA"/>
</dbReference>
<keyword evidence="2 12" id="KW-0813">Transport</keyword>
<dbReference type="GO" id="GO:0015031">
    <property type="term" value="P:protein transport"/>
    <property type="evidence" value="ECO:0007669"/>
    <property type="project" value="UniProtKB-KW"/>
</dbReference>
<feature type="transmembrane region" description="Helical" evidence="12">
    <location>
        <begin position="41"/>
        <end position="62"/>
    </location>
</feature>
<dbReference type="PROSITE" id="PS50928">
    <property type="entry name" value="ABC_TM1"/>
    <property type="match status" value="1"/>
</dbReference>
<evidence type="ECO:0000256" key="11">
    <source>
        <dbReference type="ARBA" id="ARBA00072251"/>
    </source>
</evidence>
<gene>
    <name evidence="14" type="ORF">Pme01_26860</name>
</gene>
<protein>
    <recommendedName>
        <fullName evidence="11">Oligopeptide transport system permease protein OppC</fullName>
    </recommendedName>
</protein>
<comment type="caution">
    <text evidence="14">The sequence shown here is derived from an EMBL/GenBank/DDBJ whole genome shotgun (WGS) entry which is preliminary data.</text>
</comment>
<comment type="subcellular location">
    <subcellularLocation>
        <location evidence="1">Cell inner membrane</location>
        <topology evidence="1">Multi-pass membrane protein</topology>
    </subcellularLocation>
    <subcellularLocation>
        <location evidence="12">Cell membrane</location>
        <topology evidence="12">Multi-pass membrane protein</topology>
    </subcellularLocation>
</comment>
<evidence type="ECO:0000256" key="12">
    <source>
        <dbReference type="RuleBase" id="RU363032"/>
    </source>
</evidence>
<sequence length="310" mass="33529">MSIDPKVVVETAPTPVEDGPAEQASLSRGRLVLRRFLRKRLAIAGLVVLVLLFLLAFLGPYLSPWSYEQKDFESFLSPPSAGHWFGTNQTGADLFAQTLRGMQKSLIIGLLAALIATGVAALVGASAGYFGGWVDRALMWFVDLLLVLPSFLILALLSPQFRGKSWLLFVVLLAGFAWMITSRVVRSMTLSLKEREYVEAARFMGVPAYKIILRHILPNMSSLLIVDATVNVGVAIIGEASLAFFGFGIQPPDISLGTLIAEGSVAFLTDSWLFLFPSGFLVAIVLAVNLIGDGLRDAFDPTSNASRGSH</sequence>
<evidence type="ECO:0000256" key="8">
    <source>
        <dbReference type="ARBA" id="ARBA00022989"/>
    </source>
</evidence>
<evidence type="ECO:0000256" key="9">
    <source>
        <dbReference type="ARBA" id="ARBA00023136"/>
    </source>
</evidence>
<dbReference type="GO" id="GO:0015833">
    <property type="term" value="P:peptide transport"/>
    <property type="evidence" value="ECO:0007669"/>
    <property type="project" value="UniProtKB-KW"/>
</dbReference>
<evidence type="ECO:0000256" key="4">
    <source>
        <dbReference type="ARBA" id="ARBA00022519"/>
    </source>
</evidence>
<evidence type="ECO:0000313" key="15">
    <source>
        <dbReference type="Proteomes" id="UP000599074"/>
    </source>
</evidence>
<dbReference type="InterPro" id="IPR050366">
    <property type="entry name" value="BP-dependent_transpt_permease"/>
</dbReference>
<dbReference type="RefSeq" id="WP_168115708.1">
    <property type="nucleotide sequence ID" value="NZ_BOON01000024.1"/>
</dbReference>
<accession>A0A8J3X195</accession>
<dbReference type="InterPro" id="IPR025966">
    <property type="entry name" value="OppC_N"/>
</dbReference>
<evidence type="ECO:0000256" key="2">
    <source>
        <dbReference type="ARBA" id="ARBA00022448"/>
    </source>
</evidence>